<dbReference type="SUPFAM" id="SSF82784">
    <property type="entry name" value="OsmC-like"/>
    <property type="match status" value="1"/>
</dbReference>
<proteinExistence type="predicted"/>
<gene>
    <name evidence="1" type="ORF">SAMN04489860_0902</name>
</gene>
<protein>
    <submittedName>
        <fullName evidence="1">Osmotically inducible protein OsmC</fullName>
    </submittedName>
</protein>
<dbReference type="PANTHER" id="PTHR42830">
    <property type="entry name" value="OSMOTICALLY INDUCIBLE FAMILY PROTEIN"/>
    <property type="match status" value="1"/>
</dbReference>
<dbReference type="InterPro" id="IPR015946">
    <property type="entry name" value="KH_dom-like_a/b"/>
</dbReference>
<dbReference type="InterPro" id="IPR052707">
    <property type="entry name" value="OsmC_Ohr_Peroxiredoxin"/>
</dbReference>
<dbReference type="GO" id="GO:0004601">
    <property type="term" value="F:peroxidase activity"/>
    <property type="evidence" value="ECO:0007669"/>
    <property type="project" value="InterPro"/>
</dbReference>
<dbReference type="Pfam" id="PF02566">
    <property type="entry name" value="OsmC"/>
    <property type="match status" value="1"/>
</dbReference>
<dbReference type="InterPro" id="IPR003718">
    <property type="entry name" value="OsmC/Ohr_fam"/>
</dbReference>
<accession>A0A1H1PTT7</accession>
<dbReference type="AlphaFoldDB" id="A0A1H1PTT7"/>
<organism evidence="1 2">
    <name type="scientific">Paraoerskovia marina</name>
    <dbReference type="NCBI Taxonomy" id="545619"/>
    <lineage>
        <taxon>Bacteria</taxon>
        <taxon>Bacillati</taxon>
        <taxon>Actinomycetota</taxon>
        <taxon>Actinomycetes</taxon>
        <taxon>Micrococcales</taxon>
        <taxon>Cellulomonadaceae</taxon>
        <taxon>Paraoerskovia</taxon>
    </lineage>
</organism>
<dbReference type="NCBIfam" id="TIGR03562">
    <property type="entry name" value="osmo_induc_OsmC"/>
    <property type="match status" value="1"/>
</dbReference>
<dbReference type="GO" id="GO:0006979">
    <property type="term" value="P:response to oxidative stress"/>
    <property type="evidence" value="ECO:0007669"/>
    <property type="project" value="InterPro"/>
</dbReference>
<keyword evidence="2" id="KW-1185">Reference proteome</keyword>
<dbReference type="InterPro" id="IPR036102">
    <property type="entry name" value="OsmC/Ohrsf"/>
</dbReference>
<reference evidence="1 2" key="1">
    <citation type="submission" date="2016-10" db="EMBL/GenBank/DDBJ databases">
        <authorList>
            <person name="de Groot N.N."/>
        </authorList>
    </citation>
    <scope>NUCLEOTIDE SEQUENCE [LARGE SCALE GENOMIC DNA]</scope>
    <source>
        <strain evidence="1 2">DSM 22126</strain>
    </source>
</reference>
<evidence type="ECO:0000313" key="2">
    <source>
        <dbReference type="Proteomes" id="UP000185663"/>
    </source>
</evidence>
<dbReference type="EMBL" id="LT629776">
    <property type="protein sequence ID" value="SDS14544.1"/>
    <property type="molecule type" value="Genomic_DNA"/>
</dbReference>
<dbReference type="InterPro" id="IPR019904">
    <property type="entry name" value="Peroxiredoxin_OsmC"/>
</dbReference>
<dbReference type="STRING" id="545619.SAMN04489860_0902"/>
<dbReference type="PANTHER" id="PTHR42830:SF1">
    <property type="entry name" value="OSMOTICALLY INDUCIBLE FAMILY PROTEIN"/>
    <property type="match status" value="1"/>
</dbReference>
<dbReference type="Proteomes" id="UP000185663">
    <property type="component" value="Chromosome I"/>
</dbReference>
<evidence type="ECO:0000313" key="1">
    <source>
        <dbReference type="EMBL" id="SDS14544.1"/>
    </source>
</evidence>
<dbReference type="RefSeq" id="WP_029252870.1">
    <property type="nucleotide sequence ID" value="NZ_LT629776.1"/>
</dbReference>
<name>A0A1H1PTT7_9CELL</name>
<sequence length="146" mass="14892">MPVRSAQTSWKGTLEEGSGTVALTSSQLGTYDVSFPRRSADDAEGVTSPEELIAAAHSTCFAMQFSALLGAAGATGISLDVAADVSLGPDPAGGFRIPSIALRVRGEASGIDSDQFRSIADEAKATCPVSKALAGPEITLEITYGV</sequence>
<dbReference type="eggNOG" id="COG1764">
    <property type="taxonomic scope" value="Bacteria"/>
</dbReference>
<dbReference type="Gene3D" id="3.30.300.20">
    <property type="match status" value="1"/>
</dbReference>
<dbReference type="OrthoDB" id="9807532at2"/>